<accession>A0A845EZL3</accession>
<gene>
    <name evidence="2" type="ORF">GLW07_11630</name>
</gene>
<dbReference type="InterPro" id="IPR004360">
    <property type="entry name" value="Glyas_Fos-R_dOase_dom"/>
</dbReference>
<dbReference type="Pfam" id="PF00903">
    <property type="entry name" value="Glyoxalase"/>
    <property type="match status" value="1"/>
</dbReference>
<evidence type="ECO:0000313" key="3">
    <source>
        <dbReference type="Proteomes" id="UP000447833"/>
    </source>
</evidence>
<proteinExistence type="predicted"/>
<evidence type="ECO:0000259" key="1">
    <source>
        <dbReference type="PROSITE" id="PS51819"/>
    </source>
</evidence>
<feature type="domain" description="VOC" evidence="1">
    <location>
        <begin position="4"/>
        <end position="114"/>
    </location>
</feature>
<dbReference type="AlphaFoldDB" id="A0A845EZL3"/>
<comment type="caution">
    <text evidence="2">The sequence shown here is derived from an EMBL/GenBank/DDBJ whole genome shotgun (WGS) entry which is preliminary data.</text>
</comment>
<name>A0A845EZL3_9BACL</name>
<sequence>MLNNVCVITIKVSRMKEALAFYTEILDFKVSKEYGPKIVSLQHEIIPIVLEEEALHSENNNVLLAIQSNDIYRDFHHFKEKDVPILFEEPKPCPPGLYFVIKDPSGNQIEILQFTNQLDLKSV</sequence>
<protein>
    <submittedName>
        <fullName evidence="2">VOC family protein</fullName>
    </submittedName>
</protein>
<organism evidence="2 3">
    <name type="scientific">Guptibacillus hwajinpoensis</name>
    <dbReference type="NCBI Taxonomy" id="208199"/>
    <lineage>
        <taxon>Bacteria</taxon>
        <taxon>Bacillati</taxon>
        <taxon>Bacillota</taxon>
        <taxon>Bacilli</taxon>
        <taxon>Bacillales</taxon>
        <taxon>Guptibacillaceae</taxon>
        <taxon>Guptibacillus</taxon>
    </lineage>
</organism>
<dbReference type="Proteomes" id="UP000447833">
    <property type="component" value="Unassembled WGS sequence"/>
</dbReference>
<dbReference type="InterPro" id="IPR037523">
    <property type="entry name" value="VOC_core"/>
</dbReference>
<evidence type="ECO:0000313" key="2">
    <source>
        <dbReference type="EMBL" id="MYL64000.1"/>
    </source>
</evidence>
<reference evidence="2 3" key="1">
    <citation type="submission" date="2019-11" db="EMBL/GenBank/DDBJ databases">
        <title>Genome sequences of 17 halophilic strains isolated from different environments.</title>
        <authorList>
            <person name="Furrow R.E."/>
        </authorList>
    </citation>
    <scope>NUCLEOTIDE SEQUENCE [LARGE SCALE GENOMIC DNA]</scope>
    <source>
        <strain evidence="2 3">22506_14_FS</strain>
    </source>
</reference>
<dbReference type="RefSeq" id="WP_160919457.1">
    <property type="nucleotide sequence ID" value="NZ_WMEY01000003.1"/>
</dbReference>
<dbReference type="EMBL" id="WMEY01000003">
    <property type="protein sequence ID" value="MYL64000.1"/>
    <property type="molecule type" value="Genomic_DNA"/>
</dbReference>
<dbReference type="SUPFAM" id="SSF54593">
    <property type="entry name" value="Glyoxalase/Bleomycin resistance protein/Dihydroxybiphenyl dioxygenase"/>
    <property type="match status" value="1"/>
</dbReference>
<dbReference type="PROSITE" id="PS51819">
    <property type="entry name" value="VOC"/>
    <property type="match status" value="1"/>
</dbReference>
<dbReference type="InterPro" id="IPR029068">
    <property type="entry name" value="Glyas_Bleomycin-R_OHBP_Dase"/>
</dbReference>
<dbReference type="PANTHER" id="PTHR36437">
    <property type="entry name" value="GLYOXALASE/BLEOMYCIN RESISTANCE PROTEIN/DIOXYGENASE"/>
    <property type="match status" value="1"/>
</dbReference>
<dbReference type="PANTHER" id="PTHR36437:SF2">
    <property type="entry name" value="GLYOXALASE_BLEOMYCIN RESISTANCE PROTEIN_DIOXYGENASE"/>
    <property type="match status" value="1"/>
</dbReference>
<dbReference type="Gene3D" id="3.10.180.10">
    <property type="entry name" value="2,3-Dihydroxybiphenyl 1,2-Dioxygenase, domain 1"/>
    <property type="match status" value="1"/>
</dbReference>